<evidence type="ECO:0000256" key="3">
    <source>
        <dbReference type="ARBA" id="ARBA00008030"/>
    </source>
</evidence>
<protein>
    <recommendedName>
        <fullName evidence="4">CCR4-NOT transcription complex subunit 11</fullName>
    </recommendedName>
</protein>
<keyword evidence="7" id="KW-0943">RNA-mediated gene silencing</keyword>
<proteinExistence type="inferred from homology"/>
<evidence type="ECO:0000256" key="2">
    <source>
        <dbReference type="ARBA" id="ARBA00004496"/>
    </source>
</evidence>
<reference evidence="10" key="1">
    <citation type="submission" date="2024-02" db="EMBL/GenBank/DDBJ databases">
        <authorList>
            <consortium name="ELIXIR-Norway"/>
            <consortium name="Elixir Norway"/>
        </authorList>
    </citation>
    <scope>NUCLEOTIDE SEQUENCE</scope>
</reference>
<dbReference type="Pfam" id="PF10155">
    <property type="entry name" value="CNOT11"/>
    <property type="match status" value="1"/>
</dbReference>
<keyword evidence="9" id="KW-0539">Nucleus</keyword>
<evidence type="ECO:0000256" key="6">
    <source>
        <dbReference type="ARBA" id="ARBA00023015"/>
    </source>
</evidence>
<accession>A0ABP0W0C2</accession>
<dbReference type="Proteomes" id="UP001497444">
    <property type="component" value="Chromosome 13"/>
</dbReference>
<gene>
    <name evidence="10" type="ORF">CSSPJE1EN1_LOCUS5672</name>
</gene>
<evidence type="ECO:0000256" key="7">
    <source>
        <dbReference type="ARBA" id="ARBA00023158"/>
    </source>
</evidence>
<dbReference type="InterPro" id="IPR019312">
    <property type="entry name" value="CNOT11"/>
</dbReference>
<keyword evidence="8" id="KW-0804">Transcription</keyword>
<comment type="similarity">
    <text evidence="3">Belongs to the CNOT11 family.</text>
</comment>
<keyword evidence="5" id="KW-0963">Cytoplasm</keyword>
<sequence>MNCCGTIACVLILAVVLLFGSSLHDLLRVLLLLPSNRAWCCYQQVLMELEADPKLVYHCGLTPQWLPELVENFLVIAVEVLLKLMNSNQIVDYFKVLVNMDMCLHSMEFVNWLTTAIGLPTEFVHTHISNCISSCQNIKVRFYVLTLCAIFMVAGLEP</sequence>
<dbReference type="EMBL" id="OZ020108">
    <property type="protein sequence ID" value="CAK9260194.1"/>
    <property type="molecule type" value="Genomic_DNA"/>
</dbReference>
<organism evidence="10 11">
    <name type="scientific">Sphagnum jensenii</name>
    <dbReference type="NCBI Taxonomy" id="128206"/>
    <lineage>
        <taxon>Eukaryota</taxon>
        <taxon>Viridiplantae</taxon>
        <taxon>Streptophyta</taxon>
        <taxon>Embryophyta</taxon>
        <taxon>Bryophyta</taxon>
        <taxon>Sphagnophytina</taxon>
        <taxon>Sphagnopsida</taxon>
        <taxon>Sphagnales</taxon>
        <taxon>Sphagnaceae</taxon>
        <taxon>Sphagnum</taxon>
    </lineage>
</organism>
<evidence type="ECO:0000256" key="9">
    <source>
        <dbReference type="ARBA" id="ARBA00023242"/>
    </source>
</evidence>
<evidence type="ECO:0000256" key="5">
    <source>
        <dbReference type="ARBA" id="ARBA00022490"/>
    </source>
</evidence>
<evidence type="ECO:0000256" key="4">
    <source>
        <dbReference type="ARBA" id="ARBA00014872"/>
    </source>
</evidence>
<evidence type="ECO:0000256" key="8">
    <source>
        <dbReference type="ARBA" id="ARBA00023163"/>
    </source>
</evidence>
<keyword evidence="6" id="KW-0805">Transcription regulation</keyword>
<evidence type="ECO:0000313" key="10">
    <source>
        <dbReference type="EMBL" id="CAK9260194.1"/>
    </source>
</evidence>
<evidence type="ECO:0000256" key="1">
    <source>
        <dbReference type="ARBA" id="ARBA00004123"/>
    </source>
</evidence>
<dbReference type="PANTHER" id="PTHR15975:SF0">
    <property type="entry name" value="CCR4-NOT TRANSCRIPTION COMPLEX SUBUNIT 11"/>
    <property type="match status" value="1"/>
</dbReference>
<dbReference type="PANTHER" id="PTHR15975">
    <property type="entry name" value="CCR4-NOT TRANSCRIPTION COMPLEX SUBUNIT 11"/>
    <property type="match status" value="1"/>
</dbReference>
<name>A0ABP0W0C2_9BRYO</name>
<keyword evidence="11" id="KW-1185">Reference proteome</keyword>
<evidence type="ECO:0000313" key="11">
    <source>
        <dbReference type="Proteomes" id="UP001497444"/>
    </source>
</evidence>
<comment type="subcellular location">
    <subcellularLocation>
        <location evidence="2">Cytoplasm</location>
    </subcellularLocation>
    <subcellularLocation>
        <location evidence="1">Nucleus</location>
    </subcellularLocation>
</comment>